<evidence type="ECO:0000313" key="1">
    <source>
        <dbReference type="EMBL" id="CAD7255137.1"/>
    </source>
</evidence>
<dbReference type="EMBL" id="LR917690">
    <property type="protein sequence ID" value="CAD7255137.1"/>
    <property type="molecule type" value="Genomic_DNA"/>
</dbReference>
<dbReference type="AlphaFoldDB" id="A0A7R9FUJ3"/>
<gene>
    <name evidence="1" type="ORF">DSTB1V02_LOCUS14882</name>
</gene>
<reference evidence="1" key="1">
    <citation type="submission" date="2020-11" db="EMBL/GenBank/DDBJ databases">
        <authorList>
            <person name="Tran Van P."/>
        </authorList>
    </citation>
    <scope>NUCLEOTIDE SEQUENCE</scope>
</reference>
<name>A0A7R9FUJ3_9CRUS</name>
<dbReference type="EMBL" id="CAJPEV010018172">
    <property type="protein sequence ID" value="CAG0907629.1"/>
    <property type="molecule type" value="Genomic_DNA"/>
</dbReference>
<dbReference type="Proteomes" id="UP000677054">
    <property type="component" value="Unassembled WGS sequence"/>
</dbReference>
<accession>A0A7R9FUJ3</accession>
<sequence>MLFGLGCEAATLGSDVGASLARFHGDAGGRGRLRIARGSPEDRPRIVGDAAHSRGDCAEAELQAEERNTILFSAMKNEAVRIPDQYKSLQRKLKNNWKVYR</sequence>
<proteinExistence type="predicted"/>
<keyword evidence="2" id="KW-1185">Reference proteome</keyword>
<organism evidence="1">
    <name type="scientific">Darwinula stevensoni</name>
    <dbReference type="NCBI Taxonomy" id="69355"/>
    <lineage>
        <taxon>Eukaryota</taxon>
        <taxon>Metazoa</taxon>
        <taxon>Ecdysozoa</taxon>
        <taxon>Arthropoda</taxon>
        <taxon>Crustacea</taxon>
        <taxon>Oligostraca</taxon>
        <taxon>Ostracoda</taxon>
        <taxon>Podocopa</taxon>
        <taxon>Podocopida</taxon>
        <taxon>Darwinulocopina</taxon>
        <taxon>Darwinuloidea</taxon>
        <taxon>Darwinulidae</taxon>
        <taxon>Darwinula</taxon>
    </lineage>
</organism>
<protein>
    <submittedName>
        <fullName evidence="1">Uncharacterized protein</fullName>
    </submittedName>
</protein>
<evidence type="ECO:0000313" key="2">
    <source>
        <dbReference type="Proteomes" id="UP000677054"/>
    </source>
</evidence>